<keyword evidence="1" id="KW-0812">Transmembrane</keyword>
<dbReference type="EMBL" id="GEIB01001280">
    <property type="protein sequence ID" value="JAR86896.1"/>
    <property type="molecule type" value="Transcribed_RNA"/>
</dbReference>
<protein>
    <submittedName>
        <fullName evidence="2">Cyclin isoform a</fullName>
    </submittedName>
</protein>
<organism evidence="2">
    <name type="scientific">Alectorobius mimon</name>
    <dbReference type="NCBI Taxonomy" id="360319"/>
    <lineage>
        <taxon>Eukaryota</taxon>
        <taxon>Metazoa</taxon>
        <taxon>Ecdysozoa</taxon>
        <taxon>Arthropoda</taxon>
        <taxon>Chelicerata</taxon>
        <taxon>Arachnida</taxon>
        <taxon>Acari</taxon>
        <taxon>Parasitiformes</taxon>
        <taxon>Ixodida</taxon>
        <taxon>Ixodoidea</taxon>
        <taxon>Argasidae</taxon>
        <taxon>Ornithodorinae</taxon>
        <taxon>Alectorobius</taxon>
    </lineage>
</organism>
<proteinExistence type="predicted"/>
<name>A0A147B7Y1_9ACAR</name>
<keyword evidence="1" id="KW-0472">Membrane</keyword>
<evidence type="ECO:0000313" key="2">
    <source>
        <dbReference type="EMBL" id="JAR86896.1"/>
    </source>
</evidence>
<dbReference type="AlphaFoldDB" id="A0A147B7Y1"/>
<keyword evidence="1" id="KW-1133">Transmembrane helix</keyword>
<reference evidence="2" key="1">
    <citation type="submission" date="2016-03" db="EMBL/GenBank/DDBJ databases">
        <title>Gut transcriptome analysis on engorged females of Ornithodoros mimon (Acari: Argasidae) and phylogenetic inferences of soft ticks.</title>
        <authorList>
            <person name="Landulfo G.A."/>
            <person name="Giovanni D."/>
            <person name="Carvalho E."/>
            <person name="Junqueira-de-Azevedo I."/>
            <person name="Patane J."/>
            <person name="Mendoca R."/>
            <person name="Barros-Battesti D."/>
        </authorList>
    </citation>
    <scope>NUCLEOTIDE SEQUENCE</scope>
    <source>
        <strain evidence="2">Females</strain>
        <tissue evidence="2">Gut</tissue>
    </source>
</reference>
<feature type="transmembrane region" description="Helical" evidence="1">
    <location>
        <begin position="25"/>
        <end position="46"/>
    </location>
</feature>
<evidence type="ECO:0000256" key="1">
    <source>
        <dbReference type="SAM" id="Phobius"/>
    </source>
</evidence>
<sequence>MRAMATTSGSHCRHSVVHKLSLMNVHAICTIFLQLCLVTFQALCILEKKPIGMTDLEVKFYCLQQNSLHGHYFFLRVFSKGHVLFLGEEGPRCLDDVLALLRSLFHLSRQEQATGCRYKSRERAERVEHVEAVEVDNAGSYRVVA</sequence>
<accession>A0A147B7Y1</accession>